<dbReference type="InterPro" id="IPR029062">
    <property type="entry name" value="Class_I_gatase-like"/>
</dbReference>
<proteinExistence type="predicted"/>
<evidence type="ECO:0000313" key="1">
    <source>
        <dbReference type="EMBL" id="SDC04681.1"/>
    </source>
</evidence>
<organism evidence="1 2">
    <name type="scientific">Prauserella marina</name>
    <dbReference type="NCBI Taxonomy" id="530584"/>
    <lineage>
        <taxon>Bacteria</taxon>
        <taxon>Bacillati</taxon>
        <taxon>Actinomycetota</taxon>
        <taxon>Actinomycetes</taxon>
        <taxon>Pseudonocardiales</taxon>
        <taxon>Pseudonocardiaceae</taxon>
        <taxon>Prauserella</taxon>
    </lineage>
</organism>
<keyword evidence="1" id="KW-0315">Glutamine amidotransferase</keyword>
<dbReference type="GO" id="GO:0006598">
    <property type="term" value="P:polyamine catabolic process"/>
    <property type="evidence" value="ECO:0007669"/>
    <property type="project" value="TreeGrafter"/>
</dbReference>
<dbReference type="Gene3D" id="3.40.50.880">
    <property type="match status" value="1"/>
</dbReference>
<dbReference type="PROSITE" id="PS51273">
    <property type="entry name" value="GATASE_TYPE_1"/>
    <property type="match status" value="1"/>
</dbReference>
<dbReference type="PANTHER" id="PTHR43235:SF1">
    <property type="entry name" value="GLUTAMINE AMIDOTRANSFERASE PB2B2.05-RELATED"/>
    <property type="match status" value="1"/>
</dbReference>
<keyword evidence="2" id="KW-1185">Reference proteome</keyword>
<keyword evidence="1" id="KW-0808">Transferase</keyword>
<dbReference type="OrthoDB" id="9813383at2"/>
<accession>A0A222VMI9</accession>
<evidence type="ECO:0000313" key="2">
    <source>
        <dbReference type="Proteomes" id="UP000199494"/>
    </source>
</evidence>
<sequence length="236" mass="24615">MVSNACDKPVIGISCYHEPASWGVWNTEAALLPWSYVRCVSDAGGVPVLLPPSGADQRRAVSAVDGVVLAGGADVDPAGYGEPAHAETVSRPDRDATEFAMLRAAAEYGTPVLGVCRGMQVLNVACGGTLRQHLPELVGHRGHQPAPGEYGGTEIVLTEGSRVAALLGRRGGVHCYHHQAVDRLGEGLVPVGLAGDGTVEALESPGERFVVGVQWHPEQDSADVRLFAGLVEAARS</sequence>
<dbReference type="STRING" id="530584.SAMN05421630_101211"/>
<dbReference type="SUPFAM" id="SSF52317">
    <property type="entry name" value="Class I glutamine amidotransferase-like"/>
    <property type="match status" value="1"/>
</dbReference>
<dbReference type="GO" id="GO:0033969">
    <property type="term" value="F:gamma-glutamyl-gamma-aminobutyrate hydrolase activity"/>
    <property type="evidence" value="ECO:0007669"/>
    <property type="project" value="TreeGrafter"/>
</dbReference>
<dbReference type="RefSeq" id="WP_091795121.1">
    <property type="nucleotide sequence ID" value="NZ_CP016353.1"/>
</dbReference>
<dbReference type="KEGG" id="pmad:BAY61_09250"/>
<dbReference type="GO" id="GO:0005829">
    <property type="term" value="C:cytosol"/>
    <property type="evidence" value="ECO:0007669"/>
    <property type="project" value="TreeGrafter"/>
</dbReference>
<dbReference type="EMBL" id="FMZE01000001">
    <property type="protein sequence ID" value="SDC04681.1"/>
    <property type="molecule type" value="Genomic_DNA"/>
</dbReference>
<dbReference type="Proteomes" id="UP000199494">
    <property type="component" value="Unassembled WGS sequence"/>
</dbReference>
<gene>
    <name evidence="1" type="ORF">SAMN05421630_101211</name>
</gene>
<dbReference type="InterPro" id="IPR044668">
    <property type="entry name" value="PuuD-like"/>
</dbReference>
<name>A0A222VMI9_9PSEU</name>
<dbReference type="InterPro" id="IPR011697">
    <property type="entry name" value="Peptidase_C26"/>
</dbReference>
<protein>
    <submittedName>
        <fullName evidence="1">Anthranilate synthase component 2/putative glutamine amidotransferase</fullName>
    </submittedName>
</protein>
<dbReference type="AlphaFoldDB" id="A0A222VMI9"/>
<dbReference type="CDD" id="cd01745">
    <property type="entry name" value="GATase1_2"/>
    <property type="match status" value="1"/>
</dbReference>
<reference evidence="1 2" key="1">
    <citation type="submission" date="2016-10" db="EMBL/GenBank/DDBJ databases">
        <authorList>
            <person name="de Groot N.N."/>
        </authorList>
    </citation>
    <scope>NUCLEOTIDE SEQUENCE [LARGE SCALE GENOMIC DNA]</scope>
    <source>
        <strain evidence="1 2">CGMCC 4.5506</strain>
    </source>
</reference>
<dbReference type="Pfam" id="PF07722">
    <property type="entry name" value="Peptidase_C26"/>
    <property type="match status" value="1"/>
</dbReference>
<dbReference type="GO" id="GO:0016740">
    <property type="term" value="F:transferase activity"/>
    <property type="evidence" value="ECO:0007669"/>
    <property type="project" value="UniProtKB-KW"/>
</dbReference>
<dbReference type="PANTHER" id="PTHR43235">
    <property type="entry name" value="GLUTAMINE AMIDOTRANSFERASE PB2B2.05-RELATED"/>
    <property type="match status" value="1"/>
</dbReference>